<keyword evidence="1" id="KW-0805">Transcription regulation</keyword>
<dbReference type="PROSITE" id="PS50987">
    <property type="entry name" value="HTH_ARSR_2"/>
    <property type="match status" value="1"/>
</dbReference>
<evidence type="ECO:0000259" key="4">
    <source>
        <dbReference type="PROSITE" id="PS50987"/>
    </source>
</evidence>
<dbReference type="InterPro" id="IPR036390">
    <property type="entry name" value="WH_DNA-bd_sf"/>
</dbReference>
<dbReference type="CDD" id="cd00090">
    <property type="entry name" value="HTH_ARSR"/>
    <property type="match status" value="1"/>
</dbReference>
<dbReference type="Pfam" id="PF12840">
    <property type="entry name" value="HTH_20"/>
    <property type="match status" value="1"/>
</dbReference>
<protein>
    <submittedName>
        <fullName evidence="5">ArsR family transcriptional regulator</fullName>
    </submittedName>
</protein>
<sequence>MLIDMLRPMKDDRHPATDDLRLVKVLAALADPVRLTMVRTLGVRGESPCVELHQAARLTISQPTFSHHQRVLREAGILRERVKGAQRIISLRDEDLDACFPGLLGAVLDTPEDLVQKID</sequence>
<dbReference type="PRINTS" id="PR00778">
    <property type="entry name" value="HTHARSR"/>
</dbReference>
<dbReference type="SUPFAM" id="SSF46785">
    <property type="entry name" value="Winged helix' DNA-binding domain"/>
    <property type="match status" value="1"/>
</dbReference>
<keyword evidence="6" id="KW-1185">Reference proteome</keyword>
<feature type="domain" description="HTH arsR-type" evidence="4">
    <location>
        <begin position="14"/>
        <end position="111"/>
    </location>
</feature>
<dbReference type="EMBL" id="VFOZ01000001">
    <property type="protein sequence ID" value="TQM00281.1"/>
    <property type="molecule type" value="Genomic_DNA"/>
</dbReference>
<dbReference type="SMART" id="SM00418">
    <property type="entry name" value="HTH_ARSR"/>
    <property type="match status" value="1"/>
</dbReference>
<dbReference type="InterPro" id="IPR011991">
    <property type="entry name" value="ArsR-like_HTH"/>
</dbReference>
<gene>
    <name evidence="5" type="ORF">FB559_5991</name>
</gene>
<keyword evidence="3" id="KW-0804">Transcription</keyword>
<dbReference type="NCBIfam" id="NF033788">
    <property type="entry name" value="HTH_metalloreg"/>
    <property type="match status" value="1"/>
</dbReference>
<organism evidence="5 6">
    <name type="scientific">Actinoallomurus bryophytorum</name>
    <dbReference type="NCBI Taxonomy" id="1490222"/>
    <lineage>
        <taxon>Bacteria</taxon>
        <taxon>Bacillati</taxon>
        <taxon>Actinomycetota</taxon>
        <taxon>Actinomycetes</taxon>
        <taxon>Streptosporangiales</taxon>
        <taxon>Thermomonosporaceae</taxon>
        <taxon>Actinoallomurus</taxon>
    </lineage>
</organism>
<name>A0A543CTC2_9ACTN</name>
<reference evidence="5 6" key="1">
    <citation type="submission" date="2019-06" db="EMBL/GenBank/DDBJ databases">
        <title>Sequencing the genomes of 1000 actinobacteria strains.</title>
        <authorList>
            <person name="Klenk H.-P."/>
        </authorList>
    </citation>
    <scope>NUCLEOTIDE SEQUENCE [LARGE SCALE GENOMIC DNA]</scope>
    <source>
        <strain evidence="5 6">DSM 102200</strain>
    </source>
</reference>
<dbReference type="Gene3D" id="1.10.10.10">
    <property type="entry name" value="Winged helix-like DNA-binding domain superfamily/Winged helix DNA-binding domain"/>
    <property type="match status" value="1"/>
</dbReference>
<dbReference type="PANTHER" id="PTHR33154:SF12">
    <property type="entry name" value="TRANSCRIPTIONAL REGULATORY PROTEIN"/>
    <property type="match status" value="1"/>
</dbReference>
<dbReference type="Proteomes" id="UP000316096">
    <property type="component" value="Unassembled WGS sequence"/>
</dbReference>
<evidence type="ECO:0000313" key="6">
    <source>
        <dbReference type="Proteomes" id="UP000316096"/>
    </source>
</evidence>
<dbReference type="GO" id="GO:0003700">
    <property type="term" value="F:DNA-binding transcription factor activity"/>
    <property type="evidence" value="ECO:0007669"/>
    <property type="project" value="InterPro"/>
</dbReference>
<accession>A0A543CTC2</accession>
<dbReference type="AlphaFoldDB" id="A0A543CTC2"/>
<evidence type="ECO:0000313" key="5">
    <source>
        <dbReference type="EMBL" id="TQM00281.1"/>
    </source>
</evidence>
<dbReference type="InterPro" id="IPR036388">
    <property type="entry name" value="WH-like_DNA-bd_sf"/>
</dbReference>
<dbReference type="PANTHER" id="PTHR33154">
    <property type="entry name" value="TRANSCRIPTIONAL REGULATOR, ARSR FAMILY"/>
    <property type="match status" value="1"/>
</dbReference>
<comment type="caution">
    <text evidence="5">The sequence shown here is derived from an EMBL/GenBank/DDBJ whole genome shotgun (WGS) entry which is preliminary data.</text>
</comment>
<evidence type="ECO:0000256" key="2">
    <source>
        <dbReference type="ARBA" id="ARBA00023125"/>
    </source>
</evidence>
<dbReference type="GO" id="GO:0003677">
    <property type="term" value="F:DNA binding"/>
    <property type="evidence" value="ECO:0007669"/>
    <property type="project" value="UniProtKB-KW"/>
</dbReference>
<keyword evidence="2" id="KW-0238">DNA-binding</keyword>
<dbReference type="InterPro" id="IPR051081">
    <property type="entry name" value="HTH_MetalResp_TranReg"/>
</dbReference>
<dbReference type="InterPro" id="IPR001845">
    <property type="entry name" value="HTH_ArsR_DNA-bd_dom"/>
</dbReference>
<evidence type="ECO:0000256" key="3">
    <source>
        <dbReference type="ARBA" id="ARBA00023163"/>
    </source>
</evidence>
<evidence type="ECO:0000256" key="1">
    <source>
        <dbReference type="ARBA" id="ARBA00023015"/>
    </source>
</evidence>
<proteinExistence type="predicted"/>